<gene>
    <name evidence="3" type="ORF">EV202_10856</name>
</gene>
<feature type="transmembrane region" description="Helical" evidence="2">
    <location>
        <begin position="119"/>
        <end position="138"/>
    </location>
</feature>
<keyword evidence="2" id="KW-0812">Transmembrane</keyword>
<organism evidence="3 4">
    <name type="scientific">Prevotella heparinolytica</name>
    <dbReference type="NCBI Taxonomy" id="28113"/>
    <lineage>
        <taxon>Bacteria</taxon>
        <taxon>Pseudomonadati</taxon>
        <taxon>Bacteroidota</taxon>
        <taxon>Bacteroidia</taxon>
        <taxon>Bacteroidales</taxon>
        <taxon>Bacteroidaceae</taxon>
        <taxon>Bacteroides</taxon>
    </lineage>
</organism>
<reference evidence="3 4" key="1">
    <citation type="submission" date="2019-03" db="EMBL/GenBank/DDBJ databases">
        <title>Genomic Encyclopedia of Type Strains, Phase IV (KMG-IV): sequencing the most valuable type-strain genomes for metagenomic binning, comparative biology and taxonomic classification.</title>
        <authorList>
            <person name="Goeker M."/>
        </authorList>
    </citation>
    <scope>NUCLEOTIDE SEQUENCE [LARGE SCALE GENOMIC DNA]</scope>
    <source>
        <strain evidence="3 4">DSM 23917</strain>
    </source>
</reference>
<keyword evidence="2" id="KW-0472">Membrane</keyword>
<dbReference type="EMBL" id="SLXB01000008">
    <property type="protein sequence ID" value="TCO93072.1"/>
    <property type="molecule type" value="Genomic_DNA"/>
</dbReference>
<evidence type="ECO:0000313" key="4">
    <source>
        <dbReference type="Proteomes" id="UP000295600"/>
    </source>
</evidence>
<dbReference type="AlphaFoldDB" id="A0A4R2LKH3"/>
<evidence type="ECO:0000313" key="3">
    <source>
        <dbReference type="EMBL" id="TCO93072.1"/>
    </source>
</evidence>
<feature type="transmembrane region" description="Helical" evidence="2">
    <location>
        <begin position="150"/>
        <end position="167"/>
    </location>
</feature>
<feature type="region of interest" description="Disordered" evidence="1">
    <location>
        <begin position="51"/>
        <end position="72"/>
    </location>
</feature>
<evidence type="ECO:0008006" key="5">
    <source>
        <dbReference type="Google" id="ProtNLM"/>
    </source>
</evidence>
<evidence type="ECO:0000256" key="2">
    <source>
        <dbReference type="SAM" id="Phobius"/>
    </source>
</evidence>
<comment type="caution">
    <text evidence="3">The sequence shown here is derived from an EMBL/GenBank/DDBJ whole genome shotgun (WGS) entry which is preliminary data.</text>
</comment>
<protein>
    <recommendedName>
        <fullName evidence="5">Zinc ribbon domain-containing protein</fullName>
    </recommendedName>
</protein>
<feature type="compositionally biased region" description="Polar residues" evidence="1">
    <location>
        <begin position="55"/>
        <end position="68"/>
    </location>
</feature>
<dbReference type="Proteomes" id="UP000295600">
    <property type="component" value="Unassembled WGS sequence"/>
</dbReference>
<evidence type="ECO:0000256" key="1">
    <source>
        <dbReference type="SAM" id="MobiDB-lite"/>
    </source>
</evidence>
<name>A0A4R2LKH3_9BACE</name>
<accession>A0A4R2LKH3</accession>
<keyword evidence="2" id="KW-1133">Transmembrane helix</keyword>
<dbReference type="RefSeq" id="WP_131926052.1">
    <property type="nucleotide sequence ID" value="NZ_CAMEHQ010000017.1"/>
</dbReference>
<sequence length="168" mass="18411">MEKENIQVKEKSAVVECPFCHKPIEAPLTPDVIFKCPQCHKELITYDKREPVPQRNINNKTNSSQNSADCKGGGNNQNVRSIGSTSLIYCKDCGKLISNKTLNCPYCGCPVSNNKEISLGYLIISFMIPLIGIILCCASWNNNDGKAKSALIGTLTGAIFTALIYSMF</sequence>
<proteinExistence type="predicted"/>